<keyword evidence="8" id="KW-1185">Reference proteome</keyword>
<feature type="transmembrane region" description="Helical" evidence="5">
    <location>
        <begin position="220"/>
        <end position="243"/>
    </location>
</feature>
<feature type="transmembrane region" description="Helical" evidence="5">
    <location>
        <begin position="84"/>
        <end position="105"/>
    </location>
</feature>
<evidence type="ECO:0000313" key="7">
    <source>
        <dbReference type="EMBL" id="QPC80639.1"/>
    </source>
</evidence>
<evidence type="ECO:0000313" key="8">
    <source>
        <dbReference type="Proteomes" id="UP000594468"/>
    </source>
</evidence>
<name>A0A7S8ICT3_9CHLR</name>
<accession>A0A7S8ICT3</accession>
<keyword evidence="2" id="KW-0285">Flavoprotein</keyword>
<feature type="transmembrane region" description="Helical" evidence="5">
    <location>
        <begin position="53"/>
        <end position="72"/>
    </location>
</feature>
<dbReference type="Gene3D" id="3.50.50.60">
    <property type="entry name" value="FAD/NAD(P)-binding domain"/>
    <property type="match status" value="2"/>
</dbReference>
<feature type="transmembrane region" description="Helical" evidence="5">
    <location>
        <begin position="344"/>
        <end position="362"/>
    </location>
</feature>
<dbReference type="EMBL" id="CP062983">
    <property type="protein sequence ID" value="QPC80639.1"/>
    <property type="molecule type" value="Genomic_DNA"/>
</dbReference>
<comment type="similarity">
    <text evidence="1">Belongs to the GMC oxidoreductase family.</text>
</comment>
<dbReference type="PANTHER" id="PTHR46056">
    <property type="entry name" value="LONG-CHAIN-ALCOHOL OXIDASE"/>
    <property type="match status" value="1"/>
</dbReference>
<dbReference type="InterPro" id="IPR017896">
    <property type="entry name" value="4Fe4S_Fe-S-bd"/>
</dbReference>
<sequence length="1011" mass="111597">MTAQESMYTNQHEDRLTNFLKILAAVMSISAFIALFLPYIFNTSDFFISAPFYVTNTIAGFGLIGIASWFAAADVRRFRPLVVMVWLGLIIGAVAMLTLAFSTIATQWQSILLGAFAIYTVLALSLGWLLLQAAPQAPAWSPWIPEKAFTTWERIGQIVYGVFGLFSVVAVIGSVAGAFIEQNPFPTLWAQPFFVGGSAVKIGLLGMISLYVAFNIRKRLNLITVVILGHAGSWVVITVLAVFGYARFGHYLLTIGSITADEYAMMFGAWLLDVVIIAGFGFVQSRINRSVVDNLSFFAPAHFRILESVVETLIEGDTFERIPPYQSALNTDIYLGSFHSNRLFLAKAALLATEYFPLMWALPPITYLSPANRRNFVDSRFKQEIITPPVGYRVMNSIVGLGNRVLLMLRGRSVDEEPGGAMSFTDLLEGLMRFDMQMTYLGYYGDERSWEKGDDGNGIGYVPFSKREKAFPVTPRRPHPPLDVMTPDKLARRGIDVIDDADVVIIGSGAAGGILAEQMLKKGRSVLMLERGLYSDPDTFNEDEIDMVSRLYSDGALQISQSLRFTILQGSAVGGTTVVNNAVCFNTPERVVDTWNSRGERDVIDKDRYFEAQAEVRKRMKIGRITAKTRTPLDDVLNQGDLRVTSGVQKYFEKHPELGDYEYDVVEANITDCLGCGYCNIGCKYGRKISMLDEVLPSAQAEFGPERFRILSEAEAVHLETKNGRVTEIVAMVRGKKRLVIKQPKTVIVSAGTIASSWLLMRSGIGKNLPVGRGLCFNMGSPLYGWFGETVRAYQGLQIAHYLDIKGKDGFVYETWYNPPLAQALTMPGWLDTHFANMQRYDQMAAVGVLVGTESNAHIERALLVNGPDVVYKPSAKDMSTLLDAFKILGGVLFEAGAKEVYASTRKYHSYKPTASGQAVAQMADENDLVRLNELIKDESELLLGTGHPQGGNAIGIRPDGTNPSVVDGNFKVFGYDNLYVCDASVHPTATTVNPQLTVMSLAHYAANFIE</sequence>
<evidence type="ECO:0000256" key="1">
    <source>
        <dbReference type="ARBA" id="ARBA00010790"/>
    </source>
</evidence>
<dbReference type="InterPro" id="IPR007867">
    <property type="entry name" value="GMC_OxRtase_C"/>
</dbReference>
<dbReference type="Proteomes" id="UP000594468">
    <property type="component" value="Chromosome"/>
</dbReference>
<dbReference type="RefSeq" id="WP_195168714.1">
    <property type="nucleotide sequence ID" value="NZ_CP062983.1"/>
</dbReference>
<feature type="transmembrane region" description="Helical" evidence="5">
    <location>
        <begin position="111"/>
        <end position="131"/>
    </location>
</feature>
<keyword evidence="5" id="KW-0812">Transmembrane</keyword>
<feature type="transmembrane region" description="Helical" evidence="5">
    <location>
        <begin position="192"/>
        <end position="213"/>
    </location>
</feature>
<reference evidence="7 8" key="1">
    <citation type="submission" date="2020-02" db="EMBL/GenBank/DDBJ databases">
        <authorList>
            <person name="Zheng R.K."/>
            <person name="Sun C.M."/>
        </authorList>
    </citation>
    <scope>NUCLEOTIDE SEQUENCE [LARGE SCALE GENOMIC DNA]</scope>
    <source>
        <strain evidence="8">rifampicinis</strain>
    </source>
</reference>
<dbReference type="PANTHER" id="PTHR46056:SF12">
    <property type="entry name" value="LONG-CHAIN-ALCOHOL OXIDASE"/>
    <property type="match status" value="1"/>
</dbReference>
<keyword evidence="5" id="KW-0472">Membrane</keyword>
<dbReference type="AlphaFoldDB" id="A0A7S8ICT3"/>
<evidence type="ECO:0000256" key="3">
    <source>
        <dbReference type="ARBA" id="ARBA00022827"/>
    </source>
</evidence>
<keyword evidence="4" id="KW-0560">Oxidoreductase</keyword>
<dbReference type="PROSITE" id="PS51379">
    <property type="entry name" value="4FE4S_FER_2"/>
    <property type="match status" value="1"/>
</dbReference>
<organism evidence="7 8">
    <name type="scientific">Phototrophicus methaneseepsis</name>
    <dbReference type="NCBI Taxonomy" id="2710758"/>
    <lineage>
        <taxon>Bacteria</taxon>
        <taxon>Bacillati</taxon>
        <taxon>Chloroflexota</taxon>
        <taxon>Candidatus Thermofontia</taxon>
        <taxon>Phototrophicales</taxon>
        <taxon>Phototrophicaceae</taxon>
        <taxon>Phototrophicus</taxon>
    </lineage>
</organism>
<evidence type="ECO:0000256" key="5">
    <source>
        <dbReference type="SAM" id="Phobius"/>
    </source>
</evidence>
<keyword evidence="5" id="KW-1133">Transmembrane helix</keyword>
<evidence type="ECO:0000256" key="2">
    <source>
        <dbReference type="ARBA" id="ARBA00022630"/>
    </source>
</evidence>
<dbReference type="InterPro" id="IPR000172">
    <property type="entry name" value="GMC_OxRdtase_N"/>
</dbReference>
<feature type="transmembrane region" description="Helical" evidence="5">
    <location>
        <begin position="158"/>
        <end position="180"/>
    </location>
</feature>
<dbReference type="Pfam" id="PF05199">
    <property type="entry name" value="GMC_oxred_C"/>
    <property type="match status" value="1"/>
</dbReference>
<dbReference type="PROSITE" id="PS00624">
    <property type="entry name" value="GMC_OXRED_2"/>
    <property type="match status" value="1"/>
</dbReference>
<proteinExistence type="inferred from homology"/>
<evidence type="ECO:0000256" key="4">
    <source>
        <dbReference type="ARBA" id="ARBA00023002"/>
    </source>
</evidence>
<protein>
    <submittedName>
        <fullName evidence="7">GMC family oxidoreductase</fullName>
    </submittedName>
</protein>
<dbReference type="KEGG" id="pmet:G4Y79_13050"/>
<dbReference type="InterPro" id="IPR036188">
    <property type="entry name" value="FAD/NAD-bd_sf"/>
</dbReference>
<feature type="transmembrane region" description="Helical" evidence="5">
    <location>
        <begin position="20"/>
        <end position="41"/>
    </location>
</feature>
<feature type="transmembrane region" description="Helical" evidence="5">
    <location>
        <begin position="263"/>
        <end position="283"/>
    </location>
</feature>
<dbReference type="GO" id="GO:0016614">
    <property type="term" value="F:oxidoreductase activity, acting on CH-OH group of donors"/>
    <property type="evidence" value="ECO:0007669"/>
    <property type="project" value="InterPro"/>
</dbReference>
<dbReference type="SUPFAM" id="SSF51905">
    <property type="entry name" value="FAD/NAD(P)-binding domain"/>
    <property type="match status" value="1"/>
</dbReference>
<dbReference type="GO" id="GO:0050660">
    <property type="term" value="F:flavin adenine dinucleotide binding"/>
    <property type="evidence" value="ECO:0007669"/>
    <property type="project" value="InterPro"/>
</dbReference>
<evidence type="ECO:0000259" key="6">
    <source>
        <dbReference type="PROSITE" id="PS51379"/>
    </source>
</evidence>
<keyword evidence="3" id="KW-0274">FAD</keyword>
<dbReference type="Pfam" id="PF00732">
    <property type="entry name" value="GMC_oxred_N"/>
    <property type="match status" value="1"/>
</dbReference>
<feature type="domain" description="4Fe-4S ferredoxin-type" evidence="6">
    <location>
        <begin position="664"/>
        <end position="694"/>
    </location>
</feature>
<gene>
    <name evidence="7" type="ORF">G4Y79_13050</name>
</gene>